<comment type="caution">
    <text evidence="1">The sequence shown here is derived from an EMBL/GenBank/DDBJ whole genome shotgun (WGS) entry which is preliminary data.</text>
</comment>
<evidence type="ECO:0000313" key="1">
    <source>
        <dbReference type="EMBL" id="MFC3832823.1"/>
    </source>
</evidence>
<dbReference type="EMBL" id="JBHRZG010000008">
    <property type="protein sequence ID" value="MFC3832823.1"/>
    <property type="molecule type" value="Genomic_DNA"/>
</dbReference>
<accession>A0ABV7Z6A8</accession>
<dbReference type="InterPro" id="IPR009218">
    <property type="entry name" value="HD_phosphohydro"/>
</dbReference>
<dbReference type="Proteomes" id="UP001595803">
    <property type="component" value="Unassembled WGS sequence"/>
</dbReference>
<reference evidence="2" key="1">
    <citation type="journal article" date="2019" name="Int. J. Syst. Evol. Microbiol.">
        <title>The Global Catalogue of Microorganisms (GCM) 10K type strain sequencing project: providing services to taxonomists for standard genome sequencing and annotation.</title>
        <authorList>
            <consortium name="The Broad Institute Genomics Platform"/>
            <consortium name="The Broad Institute Genome Sequencing Center for Infectious Disease"/>
            <person name="Wu L."/>
            <person name="Ma J."/>
        </authorList>
    </citation>
    <scope>NUCLEOTIDE SEQUENCE [LARGE SCALE GENOMIC DNA]</scope>
    <source>
        <strain evidence="2">CCTCC AB 2017081</strain>
    </source>
</reference>
<organism evidence="1 2">
    <name type="scientific">Deinococcus rufus</name>
    <dbReference type="NCBI Taxonomy" id="2136097"/>
    <lineage>
        <taxon>Bacteria</taxon>
        <taxon>Thermotogati</taxon>
        <taxon>Deinococcota</taxon>
        <taxon>Deinococci</taxon>
        <taxon>Deinococcales</taxon>
        <taxon>Deinococcaceae</taxon>
        <taxon>Deinococcus</taxon>
    </lineage>
</organism>
<dbReference type="SUPFAM" id="SSF109604">
    <property type="entry name" value="HD-domain/PDEase-like"/>
    <property type="match status" value="1"/>
</dbReference>
<dbReference type="RefSeq" id="WP_322473940.1">
    <property type="nucleotide sequence ID" value="NZ_JBHRZG010000008.1"/>
</dbReference>
<sequence>MTLSVAAEAFARPFYTEGHRHYHTAAHVQAVIHSLRVRGVLTPDLELAAWGHDLIYDPRAADNEQRSADVFGAWLAAQGATDDLQTEVRALILATRHTSPPSGRSEALFVDADLGVLGASPDDFAAYDHAIRREYAHVPDDLYRAGRTRVLRHFLNRERLYTTPEFAGLEAQARVNLEGAVGRLETE</sequence>
<evidence type="ECO:0000313" key="2">
    <source>
        <dbReference type="Proteomes" id="UP001595803"/>
    </source>
</evidence>
<dbReference type="PANTHER" id="PTHR21174:SF0">
    <property type="entry name" value="HD PHOSPHOHYDROLASE FAMILY PROTEIN-RELATED"/>
    <property type="match status" value="1"/>
</dbReference>
<protein>
    <submittedName>
        <fullName evidence="1">Phosphohydrolase</fullName>
    </submittedName>
</protein>
<dbReference type="PIRSF" id="PIRSF035170">
    <property type="entry name" value="HD_phosphohydro"/>
    <property type="match status" value="1"/>
</dbReference>
<gene>
    <name evidence="1" type="ORF">ACFOSB_08130</name>
</gene>
<proteinExistence type="predicted"/>
<name>A0ABV7Z6A8_9DEIO</name>
<dbReference type="PANTHER" id="PTHR21174">
    <property type="match status" value="1"/>
</dbReference>
<keyword evidence="2" id="KW-1185">Reference proteome</keyword>
<dbReference type="Gene3D" id="1.10.3210.10">
    <property type="entry name" value="Hypothetical protein af1432"/>
    <property type="match status" value="1"/>
</dbReference>